<evidence type="ECO:0000313" key="2">
    <source>
        <dbReference type="EMBL" id="GAO51438.1"/>
    </source>
</evidence>
<reference evidence="2 3" key="1">
    <citation type="journal article" date="2011" name="J. Gen. Appl. Microbiol.">
        <title>Draft genome sequencing of the enigmatic yeast Saitoella complicata.</title>
        <authorList>
            <person name="Nishida H."/>
            <person name="Hamamoto M."/>
            <person name="Sugiyama J."/>
        </authorList>
    </citation>
    <scope>NUCLEOTIDE SEQUENCE [LARGE SCALE GENOMIC DNA]</scope>
    <source>
        <strain evidence="2 3">NRRL Y-17804</strain>
    </source>
</reference>
<feature type="region of interest" description="Disordered" evidence="1">
    <location>
        <begin position="549"/>
        <end position="591"/>
    </location>
</feature>
<feature type="region of interest" description="Disordered" evidence="1">
    <location>
        <begin position="378"/>
        <end position="519"/>
    </location>
</feature>
<comment type="caution">
    <text evidence="2">The sequence shown here is derived from an EMBL/GenBank/DDBJ whole genome shotgun (WGS) entry which is preliminary data.</text>
</comment>
<dbReference type="STRING" id="698492.A0A0E9NNR5"/>
<proteinExistence type="predicted"/>
<feature type="compositionally biased region" description="Basic residues" evidence="1">
    <location>
        <begin position="84"/>
        <end position="100"/>
    </location>
</feature>
<dbReference type="Proteomes" id="UP000033140">
    <property type="component" value="Unassembled WGS sequence"/>
</dbReference>
<feature type="compositionally biased region" description="Low complexity" evidence="1">
    <location>
        <begin position="114"/>
        <end position="124"/>
    </location>
</feature>
<dbReference type="RefSeq" id="XP_019023410.1">
    <property type="nucleotide sequence ID" value="XM_019165447.1"/>
</dbReference>
<feature type="compositionally biased region" description="Basic and acidic residues" evidence="1">
    <location>
        <begin position="276"/>
        <end position="317"/>
    </location>
</feature>
<evidence type="ECO:0000256" key="1">
    <source>
        <dbReference type="SAM" id="MobiDB-lite"/>
    </source>
</evidence>
<organism evidence="2 3">
    <name type="scientific">Saitoella complicata (strain BCRC 22490 / CBS 7301 / JCM 7358 / NBRC 10748 / NRRL Y-17804)</name>
    <dbReference type="NCBI Taxonomy" id="698492"/>
    <lineage>
        <taxon>Eukaryota</taxon>
        <taxon>Fungi</taxon>
        <taxon>Dikarya</taxon>
        <taxon>Ascomycota</taxon>
        <taxon>Taphrinomycotina</taxon>
        <taxon>Taphrinomycotina incertae sedis</taxon>
        <taxon>Saitoella</taxon>
    </lineage>
</organism>
<accession>A0A0E9NNR5</accession>
<dbReference type="EMBL" id="BACD03000046">
    <property type="protein sequence ID" value="GAO51438.1"/>
    <property type="molecule type" value="Genomic_DNA"/>
</dbReference>
<feature type="compositionally biased region" description="Pro residues" evidence="1">
    <location>
        <begin position="223"/>
        <end position="233"/>
    </location>
</feature>
<feature type="region of interest" description="Disordered" evidence="1">
    <location>
        <begin position="77"/>
        <end position="317"/>
    </location>
</feature>
<feature type="compositionally biased region" description="Basic and acidic residues" evidence="1">
    <location>
        <begin position="569"/>
        <end position="586"/>
    </location>
</feature>
<feature type="compositionally biased region" description="Basic residues" evidence="1">
    <location>
        <begin position="156"/>
        <end position="177"/>
    </location>
</feature>
<reference evidence="2 3" key="3">
    <citation type="journal article" date="2015" name="Genome Announc.">
        <title>Draft Genome Sequence of the Archiascomycetous Yeast Saitoella complicata.</title>
        <authorList>
            <person name="Yamauchi K."/>
            <person name="Kondo S."/>
            <person name="Hamamoto M."/>
            <person name="Takahashi Y."/>
            <person name="Ogura Y."/>
            <person name="Hayashi T."/>
            <person name="Nishida H."/>
        </authorList>
    </citation>
    <scope>NUCLEOTIDE SEQUENCE [LARGE SCALE GENOMIC DNA]</scope>
    <source>
        <strain evidence="2 3">NRRL Y-17804</strain>
    </source>
</reference>
<dbReference type="OrthoDB" id="2537141at2759"/>
<reference evidence="2 3" key="2">
    <citation type="journal article" date="2014" name="J. Gen. Appl. Microbiol.">
        <title>The early diverging ascomycetous budding yeast Saitoella complicata has three histone deacetylases belonging to the Clr6, Hos2, and Rpd3 lineages.</title>
        <authorList>
            <person name="Nishida H."/>
            <person name="Matsumoto T."/>
            <person name="Kondo S."/>
            <person name="Hamamoto M."/>
            <person name="Yoshikawa H."/>
        </authorList>
    </citation>
    <scope>NUCLEOTIDE SEQUENCE [LARGE SCALE GENOMIC DNA]</scope>
    <source>
        <strain evidence="2 3">NRRL Y-17804</strain>
    </source>
</reference>
<evidence type="ECO:0000313" key="3">
    <source>
        <dbReference type="Proteomes" id="UP000033140"/>
    </source>
</evidence>
<gene>
    <name evidence="2" type="ORF">G7K_5539-t1</name>
</gene>
<feature type="compositionally biased region" description="Basic and acidic residues" evidence="1">
    <location>
        <begin position="427"/>
        <end position="457"/>
    </location>
</feature>
<feature type="compositionally biased region" description="Polar residues" evidence="1">
    <location>
        <begin position="559"/>
        <end position="568"/>
    </location>
</feature>
<name>A0A0E9NNR5_SAICN</name>
<protein>
    <submittedName>
        <fullName evidence="2">Uncharacterized protein</fullName>
    </submittedName>
</protein>
<feature type="compositionally biased region" description="Low complexity" evidence="1">
    <location>
        <begin position="242"/>
        <end position="258"/>
    </location>
</feature>
<dbReference type="AlphaFoldDB" id="A0A0E9NNR5"/>
<feature type="compositionally biased region" description="Basic and acidic residues" evidence="1">
    <location>
        <begin position="130"/>
        <end position="149"/>
    </location>
</feature>
<feature type="compositionally biased region" description="Basic and acidic residues" evidence="1">
    <location>
        <begin position="192"/>
        <end position="204"/>
    </location>
</feature>
<sequence length="932" mass="105666">MYECARVTTSTTTNSFSTSINAMTLKSGDLDALGRAELDNKLDYVLQFVGAHQGIPSERTELTFDSNPRSALRDRYDVTDGIRRSSRKERKRRGRNRSRSRAVSDSGGGETRSSRSSSRSTSQSLRKKTSQRDTTRERGRSRGREKENMRLQYARRQSRSRSPKDHRYRHRDRRARSRSIESQDRHHHRKERSIERYMRQEKAVPEVFASSDSSVLVARPKRPPMPPPSPPKPCLRQADPPSSSLSSENSSSNTRSDSPAPVVINEPKFEKRSRHKMYEDREMKKTVVTEKAKAVRDEKVKERKSSKSKGKPEVGKSLVMDKFKSSLVIRSDRLTLKPSHSLGIFRKGKASPAVPKQSQGVGDLSFSDMEFLTGMKRVHPSQYTPPHLKKKEKTGPLTISTYFDSSKKGPAKSKIMDEEREQAMQVKEGERRSAKDIERHHEEQKSAPQKQHADKCRKTSSMPSTEETHEELVEASGTATRLAADTSDQPYTWEPTPEPETTEKTSKKGRPTAMPAESRDEITLDASTLKHFAGGADVTITQKRAEKVLPAPTQEARRQQSSTAVSSELSDRHELIKTEVPKKRNEQASLTQQTPLCEPAICEYVGTPNMHIERSPLSALIAACANAVGENFAVGKVSLTKPVARQPRESEHIARLSRTIESSENPLQRNSEIQNNGVRHKSDQALYHEIEDVLTASQQAALLRELHADGGEELAEPSQPFDDKTHATAEPMQCRPENEYLHRYPDVAGEVESVFVTQVPASHALQHQSYPRTGADRQYPTTCRFEEQCYQGHADYFDGDTGEEGFLGISAHHEVDQYHHENDYRHQEDKHDYGMHAPTHAIGHDFYRDQPQHAERAMADSDKYLEADTSLSIKRLEREAFGEACERSQQDCYENTGYAYAEEPVNYVDRRGAVWNGNHLDGETFWRPHRRF</sequence>
<keyword evidence="3" id="KW-1185">Reference proteome</keyword>